<organism evidence="3 4">
    <name type="scientific">Nitrococcus mobilis Nb-231</name>
    <dbReference type="NCBI Taxonomy" id="314278"/>
    <lineage>
        <taxon>Bacteria</taxon>
        <taxon>Pseudomonadati</taxon>
        <taxon>Pseudomonadota</taxon>
        <taxon>Gammaproteobacteria</taxon>
        <taxon>Chromatiales</taxon>
        <taxon>Ectothiorhodospiraceae</taxon>
        <taxon>Nitrococcus</taxon>
    </lineage>
</organism>
<sequence length="107" mass="11632">MKAKWMTAAMIAAFSGALAVGTAASAGGMGSSHSGEQGTSFNKLDADQDGRISQQEAAANPALAERFKRLDQNGNEQLDQGEFAQFETMQREKRKTKVDEHKGMEHW</sequence>
<protein>
    <submittedName>
        <fullName evidence="3">Uncharacterized protein</fullName>
    </submittedName>
</protein>
<feature type="region of interest" description="Disordered" evidence="1">
    <location>
        <begin position="23"/>
        <end position="107"/>
    </location>
</feature>
<feature type="compositionally biased region" description="Basic and acidic residues" evidence="1">
    <location>
        <begin position="97"/>
        <end position="107"/>
    </location>
</feature>
<evidence type="ECO:0000313" key="4">
    <source>
        <dbReference type="Proteomes" id="UP000003374"/>
    </source>
</evidence>
<feature type="compositionally biased region" description="Low complexity" evidence="1">
    <location>
        <begin position="23"/>
        <end position="35"/>
    </location>
</feature>
<dbReference type="AlphaFoldDB" id="A4BM61"/>
<accession>A4BM61</accession>
<evidence type="ECO:0000256" key="2">
    <source>
        <dbReference type="SAM" id="SignalP"/>
    </source>
</evidence>
<dbReference type="InterPro" id="IPR011992">
    <property type="entry name" value="EF-hand-dom_pair"/>
</dbReference>
<keyword evidence="2" id="KW-0732">Signal</keyword>
<dbReference type="Gene3D" id="1.10.238.10">
    <property type="entry name" value="EF-hand"/>
    <property type="match status" value="1"/>
</dbReference>
<dbReference type="Proteomes" id="UP000003374">
    <property type="component" value="Unassembled WGS sequence"/>
</dbReference>
<feature type="signal peptide" evidence="2">
    <location>
        <begin position="1"/>
        <end position="19"/>
    </location>
</feature>
<keyword evidence="4" id="KW-1185">Reference proteome</keyword>
<dbReference type="HOGENOM" id="CLU_2207240_0_0_6"/>
<gene>
    <name evidence="3" type="ORF">NB231_16303</name>
</gene>
<dbReference type="RefSeq" id="WP_005004646.1">
    <property type="nucleotide sequence ID" value="NZ_CH672427.1"/>
</dbReference>
<dbReference type="SUPFAM" id="SSF47473">
    <property type="entry name" value="EF-hand"/>
    <property type="match status" value="1"/>
</dbReference>
<proteinExistence type="predicted"/>
<feature type="chain" id="PRO_5002665295" evidence="2">
    <location>
        <begin position="20"/>
        <end position="107"/>
    </location>
</feature>
<name>A4BM61_9GAMM</name>
<evidence type="ECO:0000256" key="1">
    <source>
        <dbReference type="SAM" id="MobiDB-lite"/>
    </source>
</evidence>
<comment type="caution">
    <text evidence="3">The sequence shown here is derived from an EMBL/GenBank/DDBJ whole genome shotgun (WGS) entry which is preliminary data.</text>
</comment>
<dbReference type="EMBL" id="AAOF01000001">
    <property type="protein sequence ID" value="EAR23399.1"/>
    <property type="molecule type" value="Genomic_DNA"/>
</dbReference>
<dbReference type="OrthoDB" id="6335564at2"/>
<reference evidence="3 4" key="1">
    <citation type="submission" date="2006-02" db="EMBL/GenBank/DDBJ databases">
        <authorList>
            <person name="Waterbury J."/>
            <person name="Ferriera S."/>
            <person name="Johnson J."/>
            <person name="Kravitz S."/>
            <person name="Halpern A."/>
            <person name="Remington K."/>
            <person name="Beeson K."/>
            <person name="Tran B."/>
            <person name="Rogers Y.-H."/>
            <person name="Friedman R."/>
            <person name="Venter J.C."/>
        </authorList>
    </citation>
    <scope>NUCLEOTIDE SEQUENCE [LARGE SCALE GENOMIC DNA]</scope>
    <source>
        <strain evidence="3 4">Nb-231</strain>
    </source>
</reference>
<evidence type="ECO:0000313" key="3">
    <source>
        <dbReference type="EMBL" id="EAR23399.1"/>
    </source>
</evidence>